<dbReference type="PANTHER" id="PTHR32278">
    <property type="entry name" value="F-BOX DOMAIN-CONTAINING PROTEIN"/>
    <property type="match status" value="1"/>
</dbReference>
<dbReference type="PROSITE" id="PS50181">
    <property type="entry name" value="FBOX"/>
    <property type="match status" value="1"/>
</dbReference>
<evidence type="ECO:0000259" key="1">
    <source>
        <dbReference type="PROSITE" id="PS50181"/>
    </source>
</evidence>
<dbReference type="InterPro" id="IPR001810">
    <property type="entry name" value="F-box_dom"/>
</dbReference>
<feature type="domain" description="F-box" evidence="1">
    <location>
        <begin position="6"/>
        <end position="52"/>
    </location>
</feature>
<dbReference type="Pfam" id="PF00646">
    <property type="entry name" value="F-box"/>
    <property type="match status" value="1"/>
</dbReference>
<dbReference type="Pfam" id="PF14299">
    <property type="entry name" value="PP2"/>
    <property type="match status" value="1"/>
</dbReference>
<dbReference type="SUPFAM" id="SSF81383">
    <property type="entry name" value="F-box domain"/>
    <property type="match status" value="1"/>
</dbReference>
<sequence>MSNSMGGLIDMLPGDCVSKILSFNSPADTFRSSMVSSMFHSAVESDVVWEMFLPTDYKDVVSRLITPLTFTTKKELVVSLCNHSFKLEKSSGKILYMLSATELSITRGNDPMQWSWKSIPQSRTTCWLEIHGKINTQILSPNTRYGAYLIMKISNRAYGLNSIPSEVSIEVGNKVCNGMAYLRREDGMKQQIECMFYRNRIEVLRKRVIEGTQRTSNEREDGWMEIELGEFFNGEANEEIKMSLMEVKGYQLKGGLIIEGIEVRPKH</sequence>
<accession>A0AAW0KUI1</accession>
<comment type="caution">
    <text evidence="2">The sequence shown here is derived from an EMBL/GenBank/DDBJ whole genome shotgun (WGS) entry which is preliminary data.</text>
</comment>
<evidence type="ECO:0000313" key="3">
    <source>
        <dbReference type="Proteomes" id="UP000237347"/>
    </source>
</evidence>
<proteinExistence type="predicted"/>
<dbReference type="CDD" id="cd22162">
    <property type="entry name" value="F-box_AtSKIP3-like"/>
    <property type="match status" value="1"/>
</dbReference>
<dbReference type="InterPro" id="IPR036047">
    <property type="entry name" value="F-box-like_dom_sf"/>
</dbReference>
<dbReference type="AlphaFoldDB" id="A0AAW0KUI1"/>
<keyword evidence="3" id="KW-1185">Reference proteome</keyword>
<dbReference type="Proteomes" id="UP000237347">
    <property type="component" value="Unassembled WGS sequence"/>
</dbReference>
<organism evidence="2 3">
    <name type="scientific">Quercus suber</name>
    <name type="common">Cork oak</name>
    <dbReference type="NCBI Taxonomy" id="58331"/>
    <lineage>
        <taxon>Eukaryota</taxon>
        <taxon>Viridiplantae</taxon>
        <taxon>Streptophyta</taxon>
        <taxon>Embryophyta</taxon>
        <taxon>Tracheophyta</taxon>
        <taxon>Spermatophyta</taxon>
        <taxon>Magnoliopsida</taxon>
        <taxon>eudicotyledons</taxon>
        <taxon>Gunneridae</taxon>
        <taxon>Pentapetalae</taxon>
        <taxon>rosids</taxon>
        <taxon>fabids</taxon>
        <taxon>Fagales</taxon>
        <taxon>Fagaceae</taxon>
        <taxon>Quercus</taxon>
    </lineage>
</organism>
<dbReference type="PANTHER" id="PTHR32278:SF15">
    <property type="entry name" value="F-BOX PROTEIN PP2-B13-RELATED"/>
    <property type="match status" value="1"/>
</dbReference>
<gene>
    <name evidence="2" type="primary">PP2B15_3</name>
    <name evidence="2" type="ORF">CFP56_013385</name>
</gene>
<reference evidence="2 3" key="1">
    <citation type="journal article" date="2018" name="Sci. Data">
        <title>The draft genome sequence of cork oak.</title>
        <authorList>
            <person name="Ramos A.M."/>
            <person name="Usie A."/>
            <person name="Barbosa P."/>
            <person name="Barros P.M."/>
            <person name="Capote T."/>
            <person name="Chaves I."/>
            <person name="Simoes F."/>
            <person name="Abreu I."/>
            <person name="Carrasquinho I."/>
            <person name="Faro C."/>
            <person name="Guimaraes J.B."/>
            <person name="Mendonca D."/>
            <person name="Nobrega F."/>
            <person name="Rodrigues L."/>
            <person name="Saibo N.J.M."/>
            <person name="Varela M.C."/>
            <person name="Egas C."/>
            <person name="Matos J."/>
            <person name="Miguel C.M."/>
            <person name="Oliveira M.M."/>
            <person name="Ricardo C.P."/>
            <person name="Goncalves S."/>
        </authorList>
    </citation>
    <scope>NUCLEOTIDE SEQUENCE [LARGE SCALE GENOMIC DNA]</scope>
    <source>
        <strain evidence="3">cv. HL8</strain>
    </source>
</reference>
<dbReference type="EMBL" id="PKMF04000215">
    <property type="protein sequence ID" value="KAK7842827.1"/>
    <property type="molecule type" value="Genomic_DNA"/>
</dbReference>
<protein>
    <submittedName>
        <fullName evidence="2">F-box protein pp2-b15</fullName>
    </submittedName>
</protein>
<name>A0AAW0KUI1_QUESU</name>
<evidence type="ECO:0000313" key="2">
    <source>
        <dbReference type="EMBL" id="KAK7842827.1"/>
    </source>
</evidence>
<dbReference type="InterPro" id="IPR025886">
    <property type="entry name" value="PP2-like"/>
</dbReference>